<dbReference type="InterPro" id="IPR032710">
    <property type="entry name" value="NTF2-like_dom_sf"/>
</dbReference>
<dbReference type="InterPro" id="IPR007627">
    <property type="entry name" value="RNA_pol_sigma70_r2"/>
</dbReference>
<comment type="caution">
    <text evidence="4">The sequence shown here is derived from an EMBL/GenBank/DDBJ whole genome shotgun (WGS) entry which is preliminary data.</text>
</comment>
<dbReference type="InterPro" id="IPR013249">
    <property type="entry name" value="RNA_pol_sigma70_r4_t2"/>
</dbReference>
<reference evidence="5" key="1">
    <citation type="journal article" date="2019" name="Int. J. Syst. Evol. Microbiol.">
        <title>The Global Catalogue of Microorganisms (GCM) 10K type strain sequencing project: providing services to taxonomists for standard genome sequencing and annotation.</title>
        <authorList>
            <consortium name="The Broad Institute Genomics Platform"/>
            <consortium name="The Broad Institute Genome Sequencing Center for Infectious Disease"/>
            <person name="Wu L."/>
            <person name="Ma J."/>
        </authorList>
    </citation>
    <scope>NUCLEOTIDE SEQUENCE [LARGE SCALE GENOMIC DNA]</scope>
    <source>
        <strain evidence="5">TISTR 1906</strain>
    </source>
</reference>
<dbReference type="Proteomes" id="UP001597463">
    <property type="component" value="Unassembled WGS sequence"/>
</dbReference>
<comment type="subunit">
    <text evidence="1">Interacts transiently with the RNA polymerase catalytic core formed by RpoA, RpoB, RpoC and RpoZ (2 alpha, 1 beta, 1 beta' and 1 omega subunit) to form the RNA polymerase holoenzyme that can initiate transcription.</text>
</comment>
<dbReference type="Gene3D" id="3.10.450.50">
    <property type="match status" value="1"/>
</dbReference>
<dbReference type="SUPFAM" id="SSF54427">
    <property type="entry name" value="NTF2-like"/>
    <property type="match status" value="1"/>
</dbReference>
<dbReference type="CDD" id="cd06171">
    <property type="entry name" value="Sigma70_r4"/>
    <property type="match status" value="1"/>
</dbReference>
<protein>
    <submittedName>
        <fullName evidence="4">RNA polymerase sigma factor SigJ</fullName>
    </submittedName>
</protein>
<dbReference type="InterPro" id="IPR052704">
    <property type="entry name" value="ECF_Sigma-70_Domain"/>
</dbReference>
<dbReference type="NCBIfam" id="NF007214">
    <property type="entry name" value="PRK09636.1"/>
    <property type="match status" value="1"/>
</dbReference>
<dbReference type="Gene3D" id="1.10.1740.10">
    <property type="match status" value="1"/>
</dbReference>
<dbReference type="InterPro" id="IPR014284">
    <property type="entry name" value="RNA_pol_sigma-70_dom"/>
</dbReference>
<sequence>MSPTSHAAPSADAGLQEFQRHRPRLFGLAYRMLGQRAEAEDVVQDVWLRWQDSGRAAIVQPEAWLVTTATRLAIDRLRRLRVEREHYAGFWLPEPLVQPWTEAAPSSEELLERAHDVSTALLFVLEQLTPEERAAFLLREVFDADYAEVAQALGRSEAACRQLVHRARAHVKAGRPRFDAPAEAHAELLRRFAQAVQGGDLAQIQALFAPDAALISDGGGKVPSFGRVLETGRRLALLYFATARRLRRDGQVQTLHLVRVNGLPGLLRCVDGQVESVQTLLVENGLVQRVYTLRNPDKLAGVAVPAAQPIGLQ</sequence>
<dbReference type="PANTHER" id="PTHR30173">
    <property type="entry name" value="SIGMA 19 FACTOR"/>
    <property type="match status" value="1"/>
</dbReference>
<dbReference type="Pfam" id="PF08281">
    <property type="entry name" value="Sigma70_r4_2"/>
    <property type="match status" value="1"/>
</dbReference>
<feature type="domain" description="RNA polymerase sigma factor 70 region 4 type 2" evidence="3">
    <location>
        <begin position="120"/>
        <end position="170"/>
    </location>
</feature>
<name>A0ABW5UJ61_9BURK</name>
<accession>A0ABW5UJ61</accession>
<dbReference type="RefSeq" id="WP_066474366.1">
    <property type="nucleotide sequence ID" value="NZ_BCNT01000004.1"/>
</dbReference>
<proteinExistence type="predicted"/>
<dbReference type="InterPro" id="IPR036388">
    <property type="entry name" value="WH-like_DNA-bd_sf"/>
</dbReference>
<evidence type="ECO:0000256" key="1">
    <source>
        <dbReference type="ARBA" id="ARBA00011344"/>
    </source>
</evidence>
<feature type="domain" description="RNA polymerase sigma-70 region 2" evidence="2">
    <location>
        <begin position="18"/>
        <end position="81"/>
    </location>
</feature>
<dbReference type="InterPro" id="IPR013325">
    <property type="entry name" value="RNA_pol_sigma_r2"/>
</dbReference>
<dbReference type="Pfam" id="PF04542">
    <property type="entry name" value="Sigma70_r2"/>
    <property type="match status" value="1"/>
</dbReference>
<dbReference type="NCBIfam" id="TIGR02937">
    <property type="entry name" value="sigma70-ECF"/>
    <property type="match status" value="1"/>
</dbReference>
<dbReference type="EMBL" id="JBHUMV010000002">
    <property type="protein sequence ID" value="MFD2753657.1"/>
    <property type="molecule type" value="Genomic_DNA"/>
</dbReference>
<dbReference type="Gene3D" id="1.10.10.10">
    <property type="entry name" value="Winged helix-like DNA-binding domain superfamily/Winged helix DNA-binding domain"/>
    <property type="match status" value="1"/>
</dbReference>
<evidence type="ECO:0000313" key="4">
    <source>
        <dbReference type="EMBL" id="MFD2753657.1"/>
    </source>
</evidence>
<keyword evidence="5" id="KW-1185">Reference proteome</keyword>
<dbReference type="InterPro" id="IPR013324">
    <property type="entry name" value="RNA_pol_sigma_r3/r4-like"/>
</dbReference>
<dbReference type="SUPFAM" id="SSF88659">
    <property type="entry name" value="Sigma3 and sigma4 domains of RNA polymerase sigma factors"/>
    <property type="match status" value="1"/>
</dbReference>
<dbReference type="SUPFAM" id="SSF88946">
    <property type="entry name" value="Sigma2 domain of RNA polymerase sigma factors"/>
    <property type="match status" value="1"/>
</dbReference>
<gene>
    <name evidence="4" type="primary">sigJ</name>
    <name evidence="4" type="ORF">ACFSW6_06130</name>
</gene>
<evidence type="ECO:0000259" key="2">
    <source>
        <dbReference type="Pfam" id="PF04542"/>
    </source>
</evidence>
<organism evidence="4 5">
    <name type="scientific">Comamonas terrae</name>
    <dbReference type="NCBI Taxonomy" id="673548"/>
    <lineage>
        <taxon>Bacteria</taxon>
        <taxon>Pseudomonadati</taxon>
        <taxon>Pseudomonadota</taxon>
        <taxon>Betaproteobacteria</taxon>
        <taxon>Burkholderiales</taxon>
        <taxon>Comamonadaceae</taxon>
        <taxon>Comamonas</taxon>
    </lineage>
</organism>
<dbReference type="PANTHER" id="PTHR30173:SF36">
    <property type="entry name" value="ECF RNA POLYMERASE SIGMA FACTOR SIGJ"/>
    <property type="match status" value="1"/>
</dbReference>
<evidence type="ECO:0000313" key="5">
    <source>
        <dbReference type="Proteomes" id="UP001597463"/>
    </source>
</evidence>
<evidence type="ECO:0000259" key="3">
    <source>
        <dbReference type="Pfam" id="PF08281"/>
    </source>
</evidence>